<feature type="transmembrane region" description="Helical" evidence="10">
    <location>
        <begin position="1022"/>
        <end position="1040"/>
    </location>
</feature>
<feature type="transmembrane region" description="Helical" evidence="10">
    <location>
        <begin position="1473"/>
        <end position="1490"/>
    </location>
</feature>
<evidence type="ECO:0000256" key="1">
    <source>
        <dbReference type="ARBA" id="ARBA00004141"/>
    </source>
</evidence>
<dbReference type="InterPro" id="IPR013525">
    <property type="entry name" value="ABC2_TM"/>
</dbReference>
<feature type="region of interest" description="Disordered" evidence="9">
    <location>
        <begin position="302"/>
        <end position="372"/>
    </location>
</feature>
<feature type="transmembrane region" description="Helical" evidence="10">
    <location>
        <begin position="801"/>
        <end position="821"/>
    </location>
</feature>
<dbReference type="Pfam" id="PF06422">
    <property type="entry name" value="PDR_CDR"/>
    <property type="match status" value="2"/>
</dbReference>
<reference evidence="12 13" key="1">
    <citation type="submission" date="2024-02" db="EMBL/GenBank/DDBJ databases">
        <title>De novo assembly and annotation of 12 fungi associated with fruit tree decline syndrome in Ontario, Canada.</title>
        <authorList>
            <person name="Sulman M."/>
            <person name="Ellouze W."/>
            <person name="Ilyukhin E."/>
        </authorList>
    </citation>
    <scope>NUCLEOTIDE SEQUENCE [LARGE SCALE GENOMIC DNA]</scope>
    <source>
        <strain evidence="12 13">M1-105</strain>
    </source>
</reference>
<dbReference type="Proteomes" id="UP001521116">
    <property type="component" value="Unassembled WGS sequence"/>
</dbReference>
<dbReference type="InterPro" id="IPR003593">
    <property type="entry name" value="AAA+_ATPase"/>
</dbReference>
<evidence type="ECO:0000256" key="5">
    <source>
        <dbReference type="ARBA" id="ARBA00022741"/>
    </source>
</evidence>
<feature type="transmembrane region" description="Helical" evidence="10">
    <location>
        <begin position="1584"/>
        <end position="1601"/>
    </location>
</feature>
<evidence type="ECO:0000256" key="7">
    <source>
        <dbReference type="ARBA" id="ARBA00022989"/>
    </source>
</evidence>
<evidence type="ECO:0000256" key="3">
    <source>
        <dbReference type="ARBA" id="ARBA00022448"/>
    </source>
</evidence>
<dbReference type="Pfam" id="PF00005">
    <property type="entry name" value="ABC_tran"/>
    <property type="match status" value="2"/>
</dbReference>
<keyword evidence="7 10" id="KW-1133">Transmembrane helix</keyword>
<feature type="domain" description="ABC transporter" evidence="11">
    <location>
        <begin position="417"/>
        <end position="679"/>
    </location>
</feature>
<feature type="compositionally biased region" description="Basic and acidic residues" evidence="9">
    <location>
        <begin position="1061"/>
        <end position="1070"/>
    </location>
</feature>
<evidence type="ECO:0000256" key="2">
    <source>
        <dbReference type="ARBA" id="ARBA00006012"/>
    </source>
</evidence>
<feature type="compositionally biased region" description="Basic and acidic residues" evidence="9">
    <location>
        <begin position="1090"/>
        <end position="1099"/>
    </location>
</feature>
<evidence type="ECO:0000256" key="6">
    <source>
        <dbReference type="ARBA" id="ARBA00022840"/>
    </source>
</evidence>
<keyword evidence="8 10" id="KW-0472">Membrane</keyword>
<keyword evidence="13" id="KW-1185">Reference proteome</keyword>
<dbReference type="InterPro" id="IPR010929">
    <property type="entry name" value="PDR_CDR_ABC"/>
</dbReference>
<keyword evidence="5" id="KW-0547">Nucleotide-binding</keyword>
<organism evidence="12 13">
    <name type="scientific">Neofusicoccum ribis</name>
    <dbReference type="NCBI Taxonomy" id="45134"/>
    <lineage>
        <taxon>Eukaryota</taxon>
        <taxon>Fungi</taxon>
        <taxon>Dikarya</taxon>
        <taxon>Ascomycota</taxon>
        <taxon>Pezizomycotina</taxon>
        <taxon>Dothideomycetes</taxon>
        <taxon>Dothideomycetes incertae sedis</taxon>
        <taxon>Botryosphaeriales</taxon>
        <taxon>Botryosphaeriaceae</taxon>
        <taxon>Neofusicoccum</taxon>
    </lineage>
</organism>
<feature type="transmembrane region" description="Helical" evidence="10">
    <location>
        <begin position="1511"/>
        <end position="1536"/>
    </location>
</feature>
<gene>
    <name evidence="12" type="primary">SNQ2_5</name>
    <name evidence="12" type="ORF">SLS56_011258</name>
</gene>
<dbReference type="PROSITE" id="PS50893">
    <property type="entry name" value="ABC_TRANSPORTER_2"/>
    <property type="match status" value="2"/>
</dbReference>
<feature type="compositionally biased region" description="Polar residues" evidence="9">
    <location>
        <begin position="319"/>
        <end position="329"/>
    </location>
</feature>
<evidence type="ECO:0000256" key="8">
    <source>
        <dbReference type="ARBA" id="ARBA00023136"/>
    </source>
</evidence>
<accession>A0ABR3SC67</accession>
<name>A0ABR3SC67_9PEZI</name>
<feature type="transmembrane region" description="Helical" evidence="10">
    <location>
        <begin position="885"/>
        <end position="907"/>
    </location>
</feature>
<dbReference type="SUPFAM" id="SSF52540">
    <property type="entry name" value="P-loop containing nucleoside triphosphate hydrolases"/>
    <property type="match status" value="2"/>
</dbReference>
<evidence type="ECO:0000313" key="12">
    <source>
        <dbReference type="EMBL" id="KAL1616849.1"/>
    </source>
</evidence>
<feature type="region of interest" description="Disordered" evidence="9">
    <location>
        <begin position="1061"/>
        <end position="1099"/>
    </location>
</feature>
<feature type="transmembrane region" description="Helical" evidence="10">
    <location>
        <begin position="1556"/>
        <end position="1577"/>
    </location>
</feature>
<evidence type="ECO:0000259" key="11">
    <source>
        <dbReference type="PROSITE" id="PS50893"/>
    </source>
</evidence>
<keyword evidence="6 12" id="KW-0067">ATP-binding</keyword>
<proteinExistence type="inferred from homology"/>
<feature type="transmembrane region" description="Helical" evidence="10">
    <location>
        <begin position="856"/>
        <end position="873"/>
    </location>
</feature>
<feature type="transmembrane region" description="Helical" evidence="10">
    <location>
        <begin position="773"/>
        <end position="792"/>
    </location>
</feature>
<keyword evidence="4 10" id="KW-0812">Transmembrane</keyword>
<sequence>MTSQMHWDPGADKGSLHEAFPQNSSTPESPSAQDSVEKSIVQIADDLLACLAGFDKTAEDIRSYLLPLENCPSSEAGPERCASAAWKLCMTGARQAREQFKHAYFTRYTSLCFFLLWETFSCKVGKACAREINVKMKEAGFEGTSRTLKSLRDETIFINQLIASAERLFGSEPASRLLYCIFESSNYRFIRSINRYSRSKKLSVVKYICSKMQHIPSEAQQSPSSQIQDILRQYLPGLSLEEINAGIRYRPFDAGSPALSNRIPSTVCSDDPSLENGRRDSGGSSSGGYDITCYDMNNANRASAVSDAGPDEMDHDGFGQSSHTVQVAGNSRPAIGDPMRFWDGIGRNKKEEGSTRRLMAPETSNQGDEKANATAAASMDYNDDNGHSNTTQRQIDEQVQAFLSSTPAPHSAGAFDVRFRDLNVIGAGLGSINPVSYLSSQPVATRTLLHSFTGTVRGGEMLLVLGKPGSGCTTFLKTVANMWQEYHAIEGEVLIGSDDAPRMKKDFPGEFGFSSEDDIHFASLSVEKTLRFSVNARISKSTPDRSKLVNRTLDSLIDLFGLSHVKKTRVGDDYKRGVSGGQRHRVTVAEAVSTRAGVMCLDNPTRGLDSSTALKLMQTMRSYTNQRGAATVMSVYQASDAMAELFDKVLVINNGRQVYFGPMAEAKDYFESLGFYCDPRTSLTDFLTTMSGDRRSRTVRKGFSGPPPPTTPEEFEAVFKRSRYWTALMDETSTAPQAPQRSGKVGYALPFWQQVYQCSMRQHRVQLTDRGPWIAEAAGLIVQALMLGTLYWNQQAATRGLYTRAAALFFTVLVMVLQASAEFGNTFAQRPILLRHEAMMLYRPASYALGQILADMPWKVAIILYNLPVYFLANFQRDAAKFFTWFFVLYCAIMCLGVMFRTIAVFTVSPTRAILPVGLLMNVFIIYTGFYVTPPGMKVWLGWIRYLNPMYYSFEGVMVNEIAGSQYRCSQPDTVPVGASYNDSRYQTCAVQGFEPGAPFLEGEAYLNAFYGFQSGHLWRNVGIMLGFFLAFSVAVMIGMEQFKMPAGKLATVFFSGEVEAPRPPRDVESQHSGSSYGEKPGEDDDKQDEESRANPSRHAEIVRTEKTFAWKDICIDVETPDGTKRLLDNVSGYLPPGSMTALMGMSGAGKTTLLNAISQRAKIGVLTGSMLLDASPIPRSFKRRTGFVHQQDVHLSTSTVREALRLVAYLRQPASTPRAAKDAYVDAIIDLLEMRDIADAVIGAPGAGLSLERRKRVSIGVELAAKPDVLVFCDEPTSGLDGDSALLVVGLLRRLADAGLTVLCTIHQPAARLMRDFDGLLLLVPGGRTAYFGELGVDCGTVVEYFERHTRRCRPRENPADYFLAESVNEDVDWHRVWRESAECKRLRLKLEGSGDGDDGSSNSGGGDEEPDRYAGTAWEQLRVVTRRAFTDYWRDPDYVLGKFQLNLWMGLINSLTYLQLGGSMTDMRSKMFSIFVGVITGPVIALAVEPRFTRLRDQFLAREKDSNTYRWLVFVGASVAVEVPWAMITGFVYWCLWHYAVGFPYGAGRAGYAFLLYQLYTLFITGVAQMTAACFPTVQGAHMATGFVFLIINTFNGTLSPPPLTPRGWRWIYNVSPLFYFVDAMASNAVHGQAVVCKSEETSVFFTPPDGPSSCSEYAADYFGAANSTGYLLDPSATGRCEYCPFLDGDQYIRQYEFSYSHRADNVGIFIGFILFNFTIVFAVTWLFFIRKRKT</sequence>
<feature type="domain" description="ABC transporter" evidence="11">
    <location>
        <begin position="1103"/>
        <end position="1352"/>
    </location>
</feature>
<keyword evidence="3" id="KW-0813">Transport</keyword>
<dbReference type="SMART" id="SM00382">
    <property type="entry name" value="AAA"/>
    <property type="match status" value="2"/>
</dbReference>
<evidence type="ECO:0000256" key="9">
    <source>
        <dbReference type="SAM" id="MobiDB-lite"/>
    </source>
</evidence>
<evidence type="ECO:0000313" key="13">
    <source>
        <dbReference type="Proteomes" id="UP001521116"/>
    </source>
</evidence>
<feature type="compositionally biased region" description="Basic and acidic residues" evidence="9">
    <location>
        <begin position="346"/>
        <end position="355"/>
    </location>
</feature>
<feature type="transmembrane region" description="Helical" evidence="10">
    <location>
        <begin position="913"/>
        <end position="932"/>
    </location>
</feature>
<dbReference type="EMBL" id="JAJVDC020000252">
    <property type="protein sequence ID" value="KAL1616849.1"/>
    <property type="molecule type" value="Genomic_DNA"/>
</dbReference>
<protein>
    <submittedName>
        <fullName evidence="12">ATP-binding cassette transporter snq2</fullName>
    </submittedName>
</protein>
<dbReference type="GO" id="GO:0005524">
    <property type="term" value="F:ATP binding"/>
    <property type="evidence" value="ECO:0007669"/>
    <property type="project" value="UniProtKB-KW"/>
</dbReference>
<dbReference type="Gene3D" id="3.40.50.300">
    <property type="entry name" value="P-loop containing nucleotide triphosphate hydrolases"/>
    <property type="match status" value="2"/>
</dbReference>
<dbReference type="Pfam" id="PF01061">
    <property type="entry name" value="ABC2_membrane"/>
    <property type="match status" value="2"/>
</dbReference>
<comment type="subcellular location">
    <subcellularLocation>
        <location evidence="1">Membrane</location>
        <topology evidence="1">Multi-pass membrane protein</topology>
    </subcellularLocation>
</comment>
<feature type="compositionally biased region" description="Polar residues" evidence="9">
    <location>
        <begin position="21"/>
        <end position="34"/>
    </location>
</feature>
<feature type="region of interest" description="Disordered" evidence="9">
    <location>
        <begin position="1"/>
        <end position="36"/>
    </location>
</feature>
<feature type="region of interest" description="Disordered" evidence="9">
    <location>
        <begin position="260"/>
        <end position="288"/>
    </location>
</feature>
<dbReference type="InterPro" id="IPR027417">
    <property type="entry name" value="P-loop_NTPase"/>
</dbReference>
<feature type="region of interest" description="Disordered" evidence="9">
    <location>
        <begin position="1394"/>
        <end position="1414"/>
    </location>
</feature>
<evidence type="ECO:0000256" key="4">
    <source>
        <dbReference type="ARBA" id="ARBA00022692"/>
    </source>
</evidence>
<dbReference type="InterPro" id="IPR003439">
    <property type="entry name" value="ABC_transporter-like_ATP-bd"/>
</dbReference>
<feature type="transmembrane region" description="Helical" evidence="10">
    <location>
        <begin position="1709"/>
        <end position="1731"/>
    </location>
</feature>
<dbReference type="PANTHER" id="PTHR19241">
    <property type="entry name" value="ATP-BINDING CASSETTE TRANSPORTER"/>
    <property type="match status" value="1"/>
</dbReference>
<comment type="caution">
    <text evidence="12">The sequence shown here is derived from an EMBL/GenBank/DDBJ whole genome shotgun (WGS) entry which is preliminary data.</text>
</comment>
<evidence type="ECO:0000256" key="10">
    <source>
        <dbReference type="SAM" id="Phobius"/>
    </source>
</evidence>
<comment type="similarity">
    <text evidence="2">Belongs to the ABC transporter superfamily. ABCG family. PDR (TC 3.A.1.205) subfamily.</text>
</comment>